<dbReference type="PANTHER" id="PTHR37534:SF3">
    <property type="entry name" value="ZN(II)2CYS6 TRANSCRIPTION FACTOR (EUROFUNG)"/>
    <property type="match status" value="1"/>
</dbReference>
<gene>
    <name evidence="5" type="primary">AHR1_1</name>
    <name evidence="5" type="ORF">LCER1_G000999</name>
</gene>
<dbReference type="PROSITE" id="PS00463">
    <property type="entry name" value="ZN2_CY6_FUNGAL_1"/>
    <property type="match status" value="1"/>
</dbReference>
<keyword evidence="6" id="KW-1185">Reference proteome</keyword>
<sequence>MEQTTSQLDSSTTASGGGAWRRRTTRKSRSKGLRTKTGCITCRKRHKKCNEVFPVCGNCAPTNRTCLWPDLEQQPMANHALISPDNTELCQGSRESVEDGNQSFADHRGFDYTPDEPTEPLHQLHSPHINHVSPANTLGSEFLTADLASIRWLDLLAEDALQANRGFTRPSSPIPERSEPFDNLVEPANEVRDVLEQPYPSTSNELLPSDTGNQYWQLSKDSVLKDSEIMIFRNFVEHSALWLDLFDPDKHFSVHTTRLALRNTGLMKAILALSAQHLSRQNYRDPAKTGNDPNLAMQYYYETLHYVQTALHHNSYAHSEELLATALIISTYEMLDESQSEWQRHLKGVFWIQRSQNVDGGSGGIRQAVWWAWLRQDVWAAFRERRRCLSFWKPVVDYPELSKPELVDRVVYLFSQAVNFCADPTDLSPAEAVVHQKAQMADKLLAMLDRWRNTLGDELKTLPVPKTTSVFQPLWIHPPQLGVALQIFYFARILITLHRPAMAGLNSHMKVQKSLSEAVAVIAGIAMQLSDEGCQIISSQCLFGAGLCVQETSQRNEIISLITNCEARTGWPMSTLCDELRQEWKRIDSTDDNIPP</sequence>
<dbReference type="Pfam" id="PF00172">
    <property type="entry name" value="Zn_clus"/>
    <property type="match status" value="1"/>
</dbReference>
<dbReference type="Pfam" id="PF11951">
    <property type="entry name" value="Fungal_trans_2"/>
    <property type="match status" value="1"/>
</dbReference>
<name>A0A7D8YSS7_9HELO</name>
<dbReference type="PROSITE" id="PS50048">
    <property type="entry name" value="ZN2_CY6_FUNGAL_2"/>
    <property type="match status" value="1"/>
</dbReference>
<comment type="caution">
    <text evidence="5">The sequence shown here is derived from an EMBL/GenBank/DDBJ whole genome shotgun (WGS) entry which is preliminary data.</text>
</comment>
<dbReference type="GO" id="GO:0000976">
    <property type="term" value="F:transcription cis-regulatory region binding"/>
    <property type="evidence" value="ECO:0007669"/>
    <property type="project" value="TreeGrafter"/>
</dbReference>
<dbReference type="GO" id="GO:0005634">
    <property type="term" value="C:nucleus"/>
    <property type="evidence" value="ECO:0007669"/>
    <property type="project" value="UniProtKB-SubCell"/>
</dbReference>
<dbReference type="GO" id="GO:0008270">
    <property type="term" value="F:zinc ion binding"/>
    <property type="evidence" value="ECO:0007669"/>
    <property type="project" value="InterPro"/>
</dbReference>
<evidence type="ECO:0000313" key="6">
    <source>
        <dbReference type="Proteomes" id="UP000481288"/>
    </source>
</evidence>
<proteinExistence type="predicted"/>
<dbReference type="InterPro" id="IPR001138">
    <property type="entry name" value="Zn2Cys6_DnaBD"/>
</dbReference>
<dbReference type="EMBL" id="QGMG01000039">
    <property type="protein sequence ID" value="TVY58485.1"/>
    <property type="molecule type" value="Genomic_DNA"/>
</dbReference>
<evidence type="ECO:0000313" key="5">
    <source>
        <dbReference type="EMBL" id="TVY58485.1"/>
    </source>
</evidence>
<protein>
    <submittedName>
        <fullName evidence="5">Adhesion and hyphal regulator 1</fullName>
    </submittedName>
</protein>
<dbReference type="SUPFAM" id="SSF57701">
    <property type="entry name" value="Zn2/Cys6 DNA-binding domain"/>
    <property type="match status" value="1"/>
</dbReference>
<dbReference type="CDD" id="cd00067">
    <property type="entry name" value="GAL4"/>
    <property type="match status" value="1"/>
</dbReference>
<evidence type="ECO:0000256" key="3">
    <source>
        <dbReference type="SAM" id="MobiDB-lite"/>
    </source>
</evidence>
<dbReference type="AlphaFoldDB" id="A0A7D8YSS7"/>
<evidence type="ECO:0000256" key="1">
    <source>
        <dbReference type="ARBA" id="ARBA00004123"/>
    </source>
</evidence>
<comment type="subcellular location">
    <subcellularLocation>
        <location evidence="1">Nucleus</location>
    </subcellularLocation>
</comment>
<dbReference type="InterPro" id="IPR036864">
    <property type="entry name" value="Zn2-C6_fun-type_DNA-bd_sf"/>
</dbReference>
<dbReference type="GO" id="GO:0045944">
    <property type="term" value="P:positive regulation of transcription by RNA polymerase II"/>
    <property type="evidence" value="ECO:0007669"/>
    <property type="project" value="TreeGrafter"/>
</dbReference>
<feature type="domain" description="Zn(2)-C6 fungal-type" evidence="4">
    <location>
        <begin position="38"/>
        <end position="68"/>
    </location>
</feature>
<dbReference type="Gene3D" id="4.10.240.10">
    <property type="entry name" value="Zn(2)-C6 fungal-type DNA-binding domain"/>
    <property type="match status" value="1"/>
</dbReference>
<accession>A0A7D8YSS7</accession>
<dbReference type="Proteomes" id="UP000481288">
    <property type="component" value="Unassembled WGS sequence"/>
</dbReference>
<dbReference type="InterPro" id="IPR021858">
    <property type="entry name" value="Fun_TF"/>
</dbReference>
<organism evidence="5 6">
    <name type="scientific">Lachnellula cervina</name>
    <dbReference type="NCBI Taxonomy" id="1316786"/>
    <lineage>
        <taxon>Eukaryota</taxon>
        <taxon>Fungi</taxon>
        <taxon>Dikarya</taxon>
        <taxon>Ascomycota</taxon>
        <taxon>Pezizomycotina</taxon>
        <taxon>Leotiomycetes</taxon>
        <taxon>Helotiales</taxon>
        <taxon>Lachnaceae</taxon>
        <taxon>Lachnellula</taxon>
    </lineage>
</organism>
<dbReference type="CDD" id="cd12148">
    <property type="entry name" value="fungal_TF_MHR"/>
    <property type="match status" value="1"/>
</dbReference>
<feature type="region of interest" description="Disordered" evidence="3">
    <location>
        <begin position="1"/>
        <end position="32"/>
    </location>
</feature>
<dbReference type="PANTHER" id="PTHR37534">
    <property type="entry name" value="TRANSCRIPTIONAL ACTIVATOR PROTEIN UGA3"/>
    <property type="match status" value="1"/>
</dbReference>
<keyword evidence="2" id="KW-0539">Nucleus</keyword>
<evidence type="ECO:0000256" key="2">
    <source>
        <dbReference type="ARBA" id="ARBA00023242"/>
    </source>
</evidence>
<feature type="compositionally biased region" description="Basic residues" evidence="3">
    <location>
        <begin position="20"/>
        <end position="32"/>
    </location>
</feature>
<dbReference type="GO" id="GO:0000981">
    <property type="term" value="F:DNA-binding transcription factor activity, RNA polymerase II-specific"/>
    <property type="evidence" value="ECO:0007669"/>
    <property type="project" value="InterPro"/>
</dbReference>
<dbReference type="SMART" id="SM00066">
    <property type="entry name" value="GAL4"/>
    <property type="match status" value="1"/>
</dbReference>
<dbReference type="OrthoDB" id="5319341at2759"/>
<evidence type="ECO:0000259" key="4">
    <source>
        <dbReference type="PROSITE" id="PS50048"/>
    </source>
</evidence>
<reference evidence="5 6" key="1">
    <citation type="submission" date="2018-05" db="EMBL/GenBank/DDBJ databases">
        <title>Whole genome sequencing for identification of molecular markers to develop diagnostic detection tools for the regulated plant pathogen Lachnellula willkommii.</title>
        <authorList>
            <person name="Giroux E."/>
            <person name="Bilodeau G."/>
        </authorList>
    </citation>
    <scope>NUCLEOTIDE SEQUENCE [LARGE SCALE GENOMIC DNA]</scope>
    <source>
        <strain evidence="5 6">CBS 625.97</strain>
    </source>
</reference>
<feature type="compositionally biased region" description="Polar residues" evidence="3">
    <location>
        <begin position="1"/>
        <end position="14"/>
    </location>
</feature>